<evidence type="ECO:0000313" key="3">
    <source>
        <dbReference type="Proteomes" id="UP000243459"/>
    </source>
</evidence>
<dbReference type="Proteomes" id="UP000243459">
    <property type="component" value="Chromosome 1"/>
</dbReference>
<reference evidence="3" key="1">
    <citation type="journal article" date="2017" name="Nat. Commun.">
        <title>The asparagus genome sheds light on the origin and evolution of a young Y chromosome.</title>
        <authorList>
            <person name="Harkess A."/>
            <person name="Zhou J."/>
            <person name="Xu C."/>
            <person name="Bowers J.E."/>
            <person name="Van der Hulst R."/>
            <person name="Ayyampalayam S."/>
            <person name="Mercati F."/>
            <person name="Riccardi P."/>
            <person name="McKain M.R."/>
            <person name="Kakrana A."/>
            <person name="Tang H."/>
            <person name="Ray J."/>
            <person name="Groenendijk J."/>
            <person name="Arikit S."/>
            <person name="Mathioni S.M."/>
            <person name="Nakano M."/>
            <person name="Shan H."/>
            <person name="Telgmann-Rauber A."/>
            <person name="Kanno A."/>
            <person name="Yue Z."/>
            <person name="Chen H."/>
            <person name="Li W."/>
            <person name="Chen Y."/>
            <person name="Xu X."/>
            <person name="Zhang Y."/>
            <person name="Luo S."/>
            <person name="Chen H."/>
            <person name="Gao J."/>
            <person name="Mao Z."/>
            <person name="Pires J.C."/>
            <person name="Luo M."/>
            <person name="Kudrna D."/>
            <person name="Wing R.A."/>
            <person name="Meyers B.C."/>
            <person name="Yi K."/>
            <person name="Kong H."/>
            <person name="Lavrijsen P."/>
            <person name="Sunseri F."/>
            <person name="Falavigna A."/>
            <person name="Ye Y."/>
            <person name="Leebens-Mack J.H."/>
            <person name="Chen G."/>
        </authorList>
    </citation>
    <scope>NUCLEOTIDE SEQUENCE [LARGE SCALE GENOMIC DNA]</scope>
    <source>
        <strain evidence="3">cv. DH0086</strain>
    </source>
</reference>
<dbReference type="AlphaFoldDB" id="A0A5P1FRA2"/>
<organism evidence="2 3">
    <name type="scientific">Asparagus officinalis</name>
    <name type="common">Garden asparagus</name>
    <dbReference type="NCBI Taxonomy" id="4686"/>
    <lineage>
        <taxon>Eukaryota</taxon>
        <taxon>Viridiplantae</taxon>
        <taxon>Streptophyta</taxon>
        <taxon>Embryophyta</taxon>
        <taxon>Tracheophyta</taxon>
        <taxon>Spermatophyta</taxon>
        <taxon>Magnoliopsida</taxon>
        <taxon>Liliopsida</taxon>
        <taxon>Asparagales</taxon>
        <taxon>Asparagaceae</taxon>
        <taxon>Asparagoideae</taxon>
        <taxon>Asparagus</taxon>
    </lineage>
</organism>
<feature type="compositionally biased region" description="Low complexity" evidence="1">
    <location>
        <begin position="139"/>
        <end position="155"/>
    </location>
</feature>
<feature type="compositionally biased region" description="Polar residues" evidence="1">
    <location>
        <begin position="44"/>
        <end position="53"/>
    </location>
</feature>
<dbReference type="Gramene" id="ONK79957">
    <property type="protein sequence ID" value="ONK79957"/>
    <property type="gene ID" value="A4U43_C01F12250"/>
</dbReference>
<feature type="region of interest" description="Disordered" evidence="1">
    <location>
        <begin position="108"/>
        <end position="172"/>
    </location>
</feature>
<name>A0A5P1FRA2_ASPOF</name>
<dbReference type="EMBL" id="CM007381">
    <property type="protein sequence ID" value="ONK79957.1"/>
    <property type="molecule type" value="Genomic_DNA"/>
</dbReference>
<gene>
    <name evidence="2" type="ORF">A4U43_C01F12250</name>
</gene>
<sequence length="172" mass="18270">MQPPAPLPLTTPAIRVRPSTQLELVGRASSPTSPPLPPVLPHANRTSPSTTPSRHAPSVSLTPVRHPNTKSAACLAPPFPSSPNSPLQPLSPRPATINLAVALLESAPRSEPLPRATPCSPRAILSQKPLRYPVRRPRLLPATRRPPSSSSSSSACFPYHSETPHAPPDPPR</sequence>
<accession>A0A5P1FRA2</accession>
<feature type="region of interest" description="Disordered" evidence="1">
    <location>
        <begin position="23"/>
        <end position="93"/>
    </location>
</feature>
<feature type="compositionally biased region" description="Low complexity" evidence="1">
    <location>
        <begin position="84"/>
        <end position="93"/>
    </location>
</feature>
<proteinExistence type="predicted"/>
<keyword evidence="3" id="KW-1185">Reference proteome</keyword>
<evidence type="ECO:0000313" key="2">
    <source>
        <dbReference type="EMBL" id="ONK79957.1"/>
    </source>
</evidence>
<protein>
    <submittedName>
        <fullName evidence="2">Uncharacterized protein</fullName>
    </submittedName>
</protein>
<evidence type="ECO:0000256" key="1">
    <source>
        <dbReference type="SAM" id="MobiDB-lite"/>
    </source>
</evidence>